<reference evidence="1" key="1">
    <citation type="submission" date="2019-01" db="EMBL/GenBank/DDBJ databases">
        <title>Draft genome sequences of three monokaryotic isolates of the white-rot basidiomycete fungus Dichomitus squalens.</title>
        <authorList>
            <consortium name="DOE Joint Genome Institute"/>
            <person name="Lopez S.C."/>
            <person name="Andreopoulos B."/>
            <person name="Pangilinan J."/>
            <person name="Lipzen A."/>
            <person name="Riley R."/>
            <person name="Ahrendt S."/>
            <person name="Ng V."/>
            <person name="Barry K."/>
            <person name="Daum C."/>
            <person name="Grigoriev I.V."/>
            <person name="Hilden K.S."/>
            <person name="Makela M.R."/>
            <person name="de Vries R.P."/>
        </authorList>
    </citation>
    <scope>NUCLEOTIDE SEQUENCE [LARGE SCALE GENOMIC DNA]</scope>
    <source>
        <strain evidence="1">OM18370.1</strain>
    </source>
</reference>
<organism evidence="1">
    <name type="scientific">Dichomitus squalens</name>
    <dbReference type="NCBI Taxonomy" id="114155"/>
    <lineage>
        <taxon>Eukaryota</taxon>
        <taxon>Fungi</taxon>
        <taxon>Dikarya</taxon>
        <taxon>Basidiomycota</taxon>
        <taxon>Agaricomycotina</taxon>
        <taxon>Agaricomycetes</taxon>
        <taxon>Polyporales</taxon>
        <taxon>Polyporaceae</taxon>
        <taxon>Dichomitus</taxon>
    </lineage>
</organism>
<protein>
    <submittedName>
        <fullName evidence="1">Uncharacterized protein</fullName>
    </submittedName>
</protein>
<evidence type="ECO:0000313" key="1">
    <source>
        <dbReference type="EMBL" id="TBU23953.1"/>
    </source>
</evidence>
<sequence length="76" mass="8509">MSFLLASPFNFYRYPTLRFFCCSARFLSSILPVAVAIDALSAFPHNGLDTLYAEAHIPCSLAVHLRRRGFGNTNQL</sequence>
<proteinExistence type="predicted"/>
<accession>A0A4V2JZ73</accession>
<dbReference type="AlphaFoldDB" id="A0A4V2JZ73"/>
<dbReference type="Proteomes" id="UP000292957">
    <property type="component" value="Unassembled WGS sequence"/>
</dbReference>
<name>A0A4V2JZ73_9APHY</name>
<gene>
    <name evidence="1" type="ORF">BD311DRAFT_767530</name>
</gene>
<dbReference type="EMBL" id="ML143491">
    <property type="protein sequence ID" value="TBU23953.1"/>
    <property type="molecule type" value="Genomic_DNA"/>
</dbReference>